<proteinExistence type="predicted"/>
<dbReference type="RefSeq" id="WP_109869628.1">
    <property type="nucleotide sequence ID" value="NZ_QGNA01000001.1"/>
</dbReference>
<evidence type="ECO:0000256" key="1">
    <source>
        <dbReference type="SAM" id="Phobius"/>
    </source>
</evidence>
<name>A0A317FLK9_9PROT</name>
<protein>
    <recommendedName>
        <fullName evidence="4">Na+/H+ antiporter subunit G</fullName>
    </recommendedName>
</protein>
<accession>A0A317FLK9</accession>
<dbReference type="PANTHER" id="PTHR34703">
    <property type="entry name" value="ANTIPORTER SUBUNIT MNHG2-RELATED"/>
    <property type="match status" value="1"/>
</dbReference>
<dbReference type="AlphaFoldDB" id="A0A317FLK9"/>
<dbReference type="OrthoDB" id="4427992at2"/>
<dbReference type="InterPro" id="IPR005133">
    <property type="entry name" value="PhaG_MnhG_YufB"/>
</dbReference>
<dbReference type="GO" id="GO:0015385">
    <property type="term" value="F:sodium:proton antiporter activity"/>
    <property type="evidence" value="ECO:0007669"/>
    <property type="project" value="TreeGrafter"/>
</dbReference>
<comment type="caution">
    <text evidence="2">The sequence shown here is derived from an EMBL/GenBank/DDBJ whole genome shotgun (WGS) entry which is preliminary data.</text>
</comment>
<keyword evidence="1" id="KW-1133">Transmembrane helix</keyword>
<evidence type="ECO:0000313" key="3">
    <source>
        <dbReference type="Proteomes" id="UP000245765"/>
    </source>
</evidence>
<feature type="transmembrane region" description="Helical" evidence="1">
    <location>
        <begin position="48"/>
        <end position="77"/>
    </location>
</feature>
<dbReference type="Proteomes" id="UP000245765">
    <property type="component" value="Unassembled WGS sequence"/>
</dbReference>
<evidence type="ECO:0000313" key="2">
    <source>
        <dbReference type="EMBL" id="PWS39007.1"/>
    </source>
</evidence>
<dbReference type="Gene3D" id="3.40.50.12370">
    <property type="match status" value="1"/>
</dbReference>
<dbReference type="Pfam" id="PF03334">
    <property type="entry name" value="PhaG_MnhG_YufB"/>
    <property type="match status" value="1"/>
</dbReference>
<keyword evidence="1" id="KW-0472">Membrane</keyword>
<organism evidence="2 3">
    <name type="scientific">Falsiroseomonas bella</name>
    <dbReference type="NCBI Taxonomy" id="2184016"/>
    <lineage>
        <taxon>Bacteria</taxon>
        <taxon>Pseudomonadati</taxon>
        <taxon>Pseudomonadota</taxon>
        <taxon>Alphaproteobacteria</taxon>
        <taxon>Acetobacterales</taxon>
        <taxon>Roseomonadaceae</taxon>
        <taxon>Falsiroseomonas</taxon>
    </lineage>
</organism>
<gene>
    <name evidence="2" type="ORF">DFH01_07115</name>
</gene>
<dbReference type="PANTHER" id="PTHR34703:SF1">
    <property type="entry name" value="ANTIPORTER SUBUNIT MNHG2-RELATED"/>
    <property type="match status" value="1"/>
</dbReference>
<keyword evidence="3" id="KW-1185">Reference proteome</keyword>
<sequence length="437" mass="44632">MSDLIEILAAFLLIAGASVVALAALGVARLPDPFSRMHAAAKAGVGGAGLLLLGAGLALGTPGAILTAIAAVAFLVLTAPIASHALGRAAYVAGAPLGAASVADALAGVLDRGVFDIDPARTARRRPLPRDLLPKDNAMTAIPEFRRAADPASRGAPAADAAAIRRILCCLVGGAAQREATEAALEMARGTGAQLTGLSGAGLEPRAWRGPLPVGGAFWSSWLASSSRARIRQSCAAALDEFQSLAAGSPDLDIVARHEETEASALARLLAGQDLVVLPAGAGPHGAEAEPGMEIAASLARARVAPVLRVARRPGDVRAVLLLVGSSPACGALAAGLLRTGLWQGAPVAILPVGDDRPGVAEMVSAQAELLRAHGRKVTVLASLDLDFEQEELRRLLSRYDGAVMSRLSNRHGGFFDSIRNCAFETTADTVPVILLP</sequence>
<keyword evidence="1" id="KW-0812">Transmembrane</keyword>
<dbReference type="EMBL" id="QGNA01000001">
    <property type="protein sequence ID" value="PWS39007.1"/>
    <property type="molecule type" value="Genomic_DNA"/>
</dbReference>
<reference evidence="3" key="1">
    <citation type="submission" date="2018-05" db="EMBL/GenBank/DDBJ databases">
        <authorList>
            <person name="Du Z."/>
            <person name="Wang X."/>
        </authorList>
    </citation>
    <scope>NUCLEOTIDE SEQUENCE [LARGE SCALE GENOMIC DNA]</scope>
    <source>
        <strain evidence="3">CQN31</strain>
    </source>
</reference>
<feature type="transmembrane region" description="Helical" evidence="1">
    <location>
        <begin position="7"/>
        <end position="28"/>
    </location>
</feature>
<dbReference type="SUPFAM" id="SSF52402">
    <property type="entry name" value="Adenine nucleotide alpha hydrolases-like"/>
    <property type="match status" value="1"/>
</dbReference>
<evidence type="ECO:0008006" key="4">
    <source>
        <dbReference type="Google" id="ProtNLM"/>
    </source>
</evidence>